<sequence length="197" mass="20823">MRGFLGPGVEVRGVRQSKAGARHAPGAASAKLTSGSRALHLDLGTSRLCLRSAGVGGMAAQLFCRRGVMFLPSLNCSLGGQKHSTTPAAAPAVQPGPLRPNRRRGLAPPAGRASLLGISPGQQGEPRQRPLADECPSDGHKMRSQGRMGDDDVRLDGASMTCVHHLCRLGHAPIFFLSPFPSFPSLHHRNDYPVLLC</sequence>
<organism evidence="2 3">
    <name type="scientific">Pleurodeles waltl</name>
    <name type="common">Iberian ribbed newt</name>
    <dbReference type="NCBI Taxonomy" id="8319"/>
    <lineage>
        <taxon>Eukaryota</taxon>
        <taxon>Metazoa</taxon>
        <taxon>Chordata</taxon>
        <taxon>Craniata</taxon>
        <taxon>Vertebrata</taxon>
        <taxon>Euteleostomi</taxon>
        <taxon>Amphibia</taxon>
        <taxon>Batrachia</taxon>
        <taxon>Caudata</taxon>
        <taxon>Salamandroidea</taxon>
        <taxon>Salamandridae</taxon>
        <taxon>Pleurodelinae</taxon>
        <taxon>Pleurodeles</taxon>
    </lineage>
</organism>
<comment type="caution">
    <text evidence="2">The sequence shown here is derived from an EMBL/GenBank/DDBJ whole genome shotgun (WGS) entry which is preliminary data.</text>
</comment>
<dbReference type="Proteomes" id="UP001066276">
    <property type="component" value="Chromosome 8"/>
</dbReference>
<protein>
    <submittedName>
        <fullName evidence="2">Uncharacterized protein</fullName>
    </submittedName>
</protein>
<dbReference type="AlphaFoldDB" id="A0AAV7NQL4"/>
<proteinExistence type="predicted"/>
<dbReference type="EMBL" id="JANPWB010000012">
    <property type="protein sequence ID" value="KAJ1118386.1"/>
    <property type="molecule type" value="Genomic_DNA"/>
</dbReference>
<evidence type="ECO:0000256" key="1">
    <source>
        <dbReference type="SAM" id="MobiDB-lite"/>
    </source>
</evidence>
<feature type="compositionally biased region" description="Basic and acidic residues" evidence="1">
    <location>
        <begin position="126"/>
        <end position="141"/>
    </location>
</feature>
<evidence type="ECO:0000313" key="2">
    <source>
        <dbReference type="EMBL" id="KAJ1118386.1"/>
    </source>
</evidence>
<accession>A0AAV7NQL4</accession>
<keyword evidence="3" id="KW-1185">Reference proteome</keyword>
<evidence type="ECO:0000313" key="3">
    <source>
        <dbReference type="Proteomes" id="UP001066276"/>
    </source>
</evidence>
<name>A0AAV7NQL4_PLEWA</name>
<reference evidence="2" key="1">
    <citation type="journal article" date="2022" name="bioRxiv">
        <title>Sequencing and chromosome-scale assembly of the giantPleurodeles waltlgenome.</title>
        <authorList>
            <person name="Brown T."/>
            <person name="Elewa A."/>
            <person name="Iarovenko S."/>
            <person name="Subramanian E."/>
            <person name="Araus A.J."/>
            <person name="Petzold A."/>
            <person name="Susuki M."/>
            <person name="Suzuki K.-i.T."/>
            <person name="Hayashi T."/>
            <person name="Toyoda A."/>
            <person name="Oliveira C."/>
            <person name="Osipova E."/>
            <person name="Leigh N.D."/>
            <person name="Simon A."/>
            <person name="Yun M.H."/>
        </authorList>
    </citation>
    <scope>NUCLEOTIDE SEQUENCE</scope>
    <source>
        <strain evidence="2">20211129_DDA</strain>
        <tissue evidence="2">Liver</tissue>
    </source>
</reference>
<gene>
    <name evidence="2" type="ORF">NDU88_006577</name>
</gene>
<feature type="region of interest" description="Disordered" evidence="1">
    <location>
        <begin position="82"/>
        <end position="150"/>
    </location>
</feature>